<accession>A0ABP8C2T3</accession>
<proteinExistence type="predicted"/>
<name>A0ABP8C2T3_9ACTN</name>
<dbReference type="Proteomes" id="UP001501710">
    <property type="component" value="Unassembled WGS sequence"/>
</dbReference>
<organism evidence="3 4">
    <name type="scientific">Actinomadura meridiana</name>
    <dbReference type="NCBI Taxonomy" id="559626"/>
    <lineage>
        <taxon>Bacteria</taxon>
        <taxon>Bacillati</taxon>
        <taxon>Actinomycetota</taxon>
        <taxon>Actinomycetes</taxon>
        <taxon>Streptosporangiales</taxon>
        <taxon>Thermomonosporaceae</taxon>
        <taxon>Actinomadura</taxon>
    </lineage>
</organism>
<reference evidence="4" key="1">
    <citation type="journal article" date="2019" name="Int. J. Syst. Evol. Microbiol.">
        <title>The Global Catalogue of Microorganisms (GCM) 10K type strain sequencing project: providing services to taxonomists for standard genome sequencing and annotation.</title>
        <authorList>
            <consortium name="The Broad Institute Genomics Platform"/>
            <consortium name="The Broad Institute Genome Sequencing Center for Infectious Disease"/>
            <person name="Wu L."/>
            <person name="Ma J."/>
        </authorList>
    </citation>
    <scope>NUCLEOTIDE SEQUENCE [LARGE SCALE GENOMIC DNA]</scope>
    <source>
        <strain evidence="4">JCM 17440</strain>
    </source>
</reference>
<evidence type="ECO:0000313" key="4">
    <source>
        <dbReference type="Proteomes" id="UP001501710"/>
    </source>
</evidence>
<keyword evidence="2" id="KW-1133">Transmembrane helix</keyword>
<dbReference type="RefSeq" id="WP_344896935.1">
    <property type="nucleotide sequence ID" value="NZ_BAABAS010000006.1"/>
</dbReference>
<keyword evidence="2" id="KW-0472">Membrane</keyword>
<keyword evidence="4" id="KW-1185">Reference proteome</keyword>
<comment type="caution">
    <text evidence="3">The sequence shown here is derived from an EMBL/GenBank/DDBJ whole genome shotgun (WGS) entry which is preliminary data.</text>
</comment>
<gene>
    <name evidence="3" type="ORF">GCM10022254_32520</name>
</gene>
<evidence type="ECO:0000313" key="3">
    <source>
        <dbReference type="EMBL" id="GAA4232495.1"/>
    </source>
</evidence>
<sequence length="174" mass="18819">MRGLRSRQTGEMMFGSAGWLFADLMLALVVMLVLATGIALPDEPDHPRPKPTPTPTPTPTLTPARPPRLLPTPVKRDVSVDADALLRNDKGAVDALRKRVRDMLDKPLGGRRAGIVLTFGPGSGDIARGVKIAKSFNEKVLGALGGGQFTRDTAYRSYFQGGDKVTFEIFVFES</sequence>
<feature type="compositionally biased region" description="Pro residues" evidence="1">
    <location>
        <begin position="50"/>
        <end position="70"/>
    </location>
</feature>
<evidence type="ECO:0000256" key="1">
    <source>
        <dbReference type="SAM" id="MobiDB-lite"/>
    </source>
</evidence>
<protein>
    <submittedName>
        <fullName evidence="3">Uncharacterized protein</fullName>
    </submittedName>
</protein>
<feature type="region of interest" description="Disordered" evidence="1">
    <location>
        <begin position="40"/>
        <end position="73"/>
    </location>
</feature>
<keyword evidence="2" id="KW-0812">Transmembrane</keyword>
<evidence type="ECO:0000256" key="2">
    <source>
        <dbReference type="SAM" id="Phobius"/>
    </source>
</evidence>
<dbReference type="EMBL" id="BAABAS010000006">
    <property type="protein sequence ID" value="GAA4232495.1"/>
    <property type="molecule type" value="Genomic_DNA"/>
</dbReference>
<feature type="transmembrane region" description="Helical" evidence="2">
    <location>
        <begin position="20"/>
        <end position="40"/>
    </location>
</feature>